<keyword evidence="3" id="KW-0812">Transmembrane</keyword>
<keyword evidence="5" id="KW-1185">Reference proteome</keyword>
<feature type="region of interest" description="Disordered" evidence="2">
    <location>
        <begin position="123"/>
        <end position="148"/>
    </location>
</feature>
<organism evidence="4 5">
    <name type="scientific">Anaeromonas frigoriresistens</name>
    <dbReference type="NCBI Taxonomy" id="2683708"/>
    <lineage>
        <taxon>Bacteria</taxon>
        <taxon>Bacillati</taxon>
        <taxon>Bacillota</taxon>
        <taxon>Tissierellia</taxon>
        <taxon>Tissierellales</taxon>
        <taxon>Thermohalobacteraceae</taxon>
        <taxon>Anaeromonas</taxon>
    </lineage>
</organism>
<dbReference type="AlphaFoldDB" id="A0A942ZAP9"/>
<feature type="transmembrane region" description="Helical" evidence="3">
    <location>
        <begin position="28"/>
        <end position="49"/>
    </location>
</feature>
<evidence type="ECO:0000313" key="5">
    <source>
        <dbReference type="Proteomes" id="UP000724672"/>
    </source>
</evidence>
<dbReference type="EMBL" id="WSFT01000053">
    <property type="protein sequence ID" value="MBS4539990.1"/>
    <property type="molecule type" value="Genomic_DNA"/>
</dbReference>
<reference evidence="4" key="1">
    <citation type="submission" date="2019-12" db="EMBL/GenBank/DDBJ databases">
        <title>Clostridiaceae gen. nov. sp. nov., isolated from sediment in Xinjiang, China.</title>
        <authorList>
            <person name="Zhang R."/>
        </authorList>
    </citation>
    <scope>NUCLEOTIDE SEQUENCE</scope>
    <source>
        <strain evidence="4">D2Q-11</strain>
    </source>
</reference>
<evidence type="ECO:0000313" key="4">
    <source>
        <dbReference type="EMBL" id="MBS4539990.1"/>
    </source>
</evidence>
<comment type="caution">
    <text evidence="4">The sequence shown here is derived from an EMBL/GenBank/DDBJ whole genome shotgun (WGS) entry which is preliminary data.</text>
</comment>
<dbReference type="RefSeq" id="WP_203367888.1">
    <property type="nucleotide sequence ID" value="NZ_WSFT01000053.1"/>
</dbReference>
<feature type="coiled-coil region" evidence="1">
    <location>
        <begin position="56"/>
        <end position="87"/>
    </location>
</feature>
<evidence type="ECO:0008006" key="6">
    <source>
        <dbReference type="Google" id="ProtNLM"/>
    </source>
</evidence>
<sequence>MNNDNKDTTQKENYLNRLIKKISENKKYTNLVMVISIGIMILLAITVFFDEGDEVINNANKDNDDIQEEVRNNMNNYSNELEIKLENILSQMKGVGEVDVMITLVETVESIPAINKTNNKEITTENDAQGGNRNVTREESTEQVVVSGSENSMMTIKEIKPEIKGVIVSAQGASDIRIKETIYGAVKTVLGLSGNKVSIHVKK</sequence>
<evidence type="ECO:0000256" key="3">
    <source>
        <dbReference type="SAM" id="Phobius"/>
    </source>
</evidence>
<keyword evidence="3" id="KW-1133">Transmembrane helix</keyword>
<evidence type="ECO:0000256" key="2">
    <source>
        <dbReference type="SAM" id="MobiDB-lite"/>
    </source>
</evidence>
<name>A0A942ZAP9_9FIRM</name>
<keyword evidence="1" id="KW-0175">Coiled coil</keyword>
<accession>A0A942ZAP9</accession>
<protein>
    <recommendedName>
        <fullName evidence="6">Stage III sporulation protein AG</fullName>
    </recommendedName>
</protein>
<keyword evidence="3" id="KW-0472">Membrane</keyword>
<gene>
    <name evidence="4" type="ORF">GOQ27_16050</name>
</gene>
<dbReference type="Proteomes" id="UP000724672">
    <property type="component" value="Unassembled WGS sequence"/>
</dbReference>
<evidence type="ECO:0000256" key="1">
    <source>
        <dbReference type="SAM" id="Coils"/>
    </source>
</evidence>
<proteinExistence type="predicted"/>